<dbReference type="EMBL" id="JAWRVE010000003">
    <property type="protein sequence ID" value="KAL1882921.1"/>
    <property type="molecule type" value="Genomic_DNA"/>
</dbReference>
<evidence type="ECO:0000313" key="3">
    <source>
        <dbReference type="EMBL" id="KAL1882921.1"/>
    </source>
</evidence>
<dbReference type="PANTHER" id="PTHR24148:SF82">
    <property type="entry name" value="HETEROKARYON INCOMPATIBILITY DOMAIN-CONTAINING PROTEIN"/>
    <property type="match status" value="1"/>
</dbReference>
<dbReference type="Proteomes" id="UP001583177">
    <property type="component" value="Unassembled WGS sequence"/>
</dbReference>
<evidence type="ECO:0000313" key="4">
    <source>
        <dbReference type="Proteomes" id="UP001583177"/>
    </source>
</evidence>
<proteinExistence type="predicted"/>
<dbReference type="PANTHER" id="PTHR24148">
    <property type="entry name" value="ANKYRIN REPEAT DOMAIN-CONTAINING PROTEIN 39 HOMOLOG-RELATED"/>
    <property type="match status" value="1"/>
</dbReference>
<organism evidence="3 4">
    <name type="scientific">Diaporthe australafricana</name>
    <dbReference type="NCBI Taxonomy" id="127596"/>
    <lineage>
        <taxon>Eukaryota</taxon>
        <taxon>Fungi</taxon>
        <taxon>Dikarya</taxon>
        <taxon>Ascomycota</taxon>
        <taxon>Pezizomycotina</taxon>
        <taxon>Sordariomycetes</taxon>
        <taxon>Sordariomycetidae</taxon>
        <taxon>Diaporthales</taxon>
        <taxon>Diaporthaceae</taxon>
        <taxon>Diaporthe</taxon>
    </lineage>
</organism>
<reference evidence="3 4" key="1">
    <citation type="journal article" date="2024" name="IMA Fungus">
        <title>IMA Genome - F19 : A genome assembly and annotation guide to empower mycologists, including annotated draft genome sequences of Ceratocystis pirilliformis, Diaporthe australafricana, Fusarium ophioides, Paecilomyces lecythidis, and Sporothrix stenoceras.</title>
        <authorList>
            <person name="Aylward J."/>
            <person name="Wilson A.M."/>
            <person name="Visagie C.M."/>
            <person name="Spraker J."/>
            <person name="Barnes I."/>
            <person name="Buitendag C."/>
            <person name="Ceriani C."/>
            <person name="Del Mar Angel L."/>
            <person name="du Plessis D."/>
            <person name="Fuchs T."/>
            <person name="Gasser K."/>
            <person name="Kramer D."/>
            <person name="Li W."/>
            <person name="Munsamy K."/>
            <person name="Piso A."/>
            <person name="Price J.L."/>
            <person name="Sonnekus B."/>
            <person name="Thomas C."/>
            <person name="van der Nest A."/>
            <person name="van Dijk A."/>
            <person name="van Heerden A."/>
            <person name="van Vuuren N."/>
            <person name="Yilmaz N."/>
            <person name="Duong T.A."/>
            <person name="van der Merwe N.A."/>
            <person name="Wingfield M.J."/>
            <person name="Wingfield B.D."/>
        </authorList>
    </citation>
    <scope>NUCLEOTIDE SEQUENCE [LARGE SCALE GENOMIC DNA]</scope>
    <source>
        <strain evidence="3 4">CMW 18300</strain>
    </source>
</reference>
<dbReference type="Pfam" id="PF06985">
    <property type="entry name" value="HET"/>
    <property type="match status" value="1"/>
</dbReference>
<feature type="region of interest" description="Disordered" evidence="1">
    <location>
        <begin position="662"/>
        <end position="717"/>
    </location>
</feature>
<dbReference type="InterPro" id="IPR010730">
    <property type="entry name" value="HET"/>
</dbReference>
<evidence type="ECO:0000259" key="2">
    <source>
        <dbReference type="Pfam" id="PF06985"/>
    </source>
</evidence>
<evidence type="ECO:0000256" key="1">
    <source>
        <dbReference type="SAM" id="MobiDB-lite"/>
    </source>
</evidence>
<dbReference type="InterPro" id="IPR052895">
    <property type="entry name" value="HetReg/Transcr_Mod"/>
</dbReference>
<protein>
    <recommendedName>
        <fullName evidence="2">Heterokaryon incompatibility domain-containing protein</fullName>
    </recommendedName>
</protein>
<gene>
    <name evidence="3" type="ORF">Daus18300_000559</name>
</gene>
<feature type="domain" description="Heterokaryon incompatibility" evidence="2">
    <location>
        <begin position="207"/>
        <end position="274"/>
    </location>
</feature>
<sequence length="812" mass="91040">MCSSVPAPPFVSSIPIEGPVGDLEPVSFHTQTQEIMVEICQFFALQQTRQQGTTPFDFIAEAAMLFLHDPETGLEAMKKRLEATAKLDHTKSPEVEANHNDTEPISADLSGCYSSLYYLALQIINGAIARCLEVFDGVGTERPTQLRRSEIPWNNTIERRAEFLRTLFTRAETQKRLSEEDIGLPNVVQPCDNPSFCYKERLTSSLGEEFKVRGSLYFALKTQRRPDTAREIWIDALCINQADNEERTGQVKLMQRIYAVSSKTTIWLGDDVPEVEEDFPFDDMDKPLHDWLDEPMVDENDLPSTLDFCRKLTANLTAGLKEDAHGRLSGKEGDKAADRFRILSRRAMEHNVSPAHTFVERTAREFVTKHDGTFPMDQWFFGKTALASSECGSKQSEGYLWAGKLMAAMVSLCRCVAVVLSHSWWERMWVIQESYLPRAPPDFYFKGSLFSWKDLVDAIDVCKELIVATNYSYLVTPQEELDLLSVSEVFGKTTPQAATNSADFASLVKRFGFLGDRKGISGSRQPWPSWVLDFDYSDAEQRRVDDAVVEYPTFEGALFSAANAIGDSWTPQEYRASGNVFFTPKILYCCEMCIPTGDAFSIQLPAPSADDDPQWYGFRNIFREDFKASLGPYLGEPHLENPMIKHMLMGAPFPDFSALNVNGSDLDSSDDDEPGPWGRSSGKPRPWRKVPSLLRPKRSSPPTPEDTTDGSAALDADRSVSNELGNSWLRGFNELWSLGYNRSERAVWSIADPNRPPIVSLSSRGWECEGKHAIFLDTGLSALSSVAYEKGDVFAMLWDRRVPASSPGGQGR</sequence>
<name>A0ABR3Y3N2_9PEZI</name>
<accession>A0ABR3Y3N2</accession>
<keyword evidence="4" id="KW-1185">Reference proteome</keyword>
<comment type="caution">
    <text evidence="3">The sequence shown here is derived from an EMBL/GenBank/DDBJ whole genome shotgun (WGS) entry which is preliminary data.</text>
</comment>